<sequence length="82" mass="9044">MPLNGLTTPRYTTTPNQPAEPLRTITLDTKPSSQRSKHPTNSPNEFTPADKYCPKKRVYVLTGRTSSGDLEKGILEAEGREG</sequence>
<reference evidence="2 3" key="1">
    <citation type="submission" date="2019-05" db="EMBL/GenBank/DDBJ databases">
        <title>Another draft genome of Portunus trituberculatus and its Hox gene families provides insights of decapod evolution.</title>
        <authorList>
            <person name="Jeong J.-H."/>
            <person name="Song I."/>
            <person name="Kim S."/>
            <person name="Choi T."/>
            <person name="Kim D."/>
            <person name="Ryu S."/>
            <person name="Kim W."/>
        </authorList>
    </citation>
    <scope>NUCLEOTIDE SEQUENCE [LARGE SCALE GENOMIC DNA]</scope>
    <source>
        <tissue evidence="2">Muscle</tissue>
    </source>
</reference>
<organism evidence="2 3">
    <name type="scientific">Portunus trituberculatus</name>
    <name type="common">Swimming crab</name>
    <name type="synonym">Neptunus trituberculatus</name>
    <dbReference type="NCBI Taxonomy" id="210409"/>
    <lineage>
        <taxon>Eukaryota</taxon>
        <taxon>Metazoa</taxon>
        <taxon>Ecdysozoa</taxon>
        <taxon>Arthropoda</taxon>
        <taxon>Crustacea</taxon>
        <taxon>Multicrustacea</taxon>
        <taxon>Malacostraca</taxon>
        <taxon>Eumalacostraca</taxon>
        <taxon>Eucarida</taxon>
        <taxon>Decapoda</taxon>
        <taxon>Pleocyemata</taxon>
        <taxon>Brachyura</taxon>
        <taxon>Eubrachyura</taxon>
        <taxon>Portunoidea</taxon>
        <taxon>Portunidae</taxon>
        <taxon>Portuninae</taxon>
        <taxon>Portunus</taxon>
    </lineage>
</organism>
<protein>
    <submittedName>
        <fullName evidence="2">Uncharacterized protein</fullName>
    </submittedName>
</protein>
<evidence type="ECO:0000256" key="1">
    <source>
        <dbReference type="SAM" id="MobiDB-lite"/>
    </source>
</evidence>
<comment type="caution">
    <text evidence="2">The sequence shown here is derived from an EMBL/GenBank/DDBJ whole genome shotgun (WGS) entry which is preliminary data.</text>
</comment>
<feature type="region of interest" description="Disordered" evidence="1">
    <location>
        <begin position="1"/>
        <end position="52"/>
    </location>
</feature>
<dbReference type="Proteomes" id="UP000324222">
    <property type="component" value="Unassembled WGS sequence"/>
</dbReference>
<dbReference type="EMBL" id="VSRR010005570">
    <property type="protein sequence ID" value="MPC42789.1"/>
    <property type="molecule type" value="Genomic_DNA"/>
</dbReference>
<dbReference type="AlphaFoldDB" id="A0A5B7FC06"/>
<proteinExistence type="predicted"/>
<feature type="compositionally biased region" description="Polar residues" evidence="1">
    <location>
        <begin position="1"/>
        <end position="17"/>
    </location>
</feature>
<evidence type="ECO:0000313" key="2">
    <source>
        <dbReference type="EMBL" id="MPC42789.1"/>
    </source>
</evidence>
<accession>A0A5B7FC06</accession>
<evidence type="ECO:0000313" key="3">
    <source>
        <dbReference type="Proteomes" id="UP000324222"/>
    </source>
</evidence>
<keyword evidence="3" id="KW-1185">Reference proteome</keyword>
<name>A0A5B7FC06_PORTR</name>
<gene>
    <name evidence="2" type="ORF">E2C01_036420</name>
</gene>
<feature type="compositionally biased region" description="Polar residues" evidence="1">
    <location>
        <begin position="26"/>
        <end position="45"/>
    </location>
</feature>